<evidence type="ECO:0000256" key="8">
    <source>
        <dbReference type="ARBA" id="ARBA00029586"/>
    </source>
</evidence>
<dbReference type="RefSeq" id="WP_289454727.1">
    <property type="nucleotide sequence ID" value="NZ_JAUCGQ010000001.1"/>
</dbReference>
<dbReference type="InterPro" id="IPR006311">
    <property type="entry name" value="TAT_signal"/>
</dbReference>
<dbReference type="Pfam" id="PF00355">
    <property type="entry name" value="Rieske"/>
    <property type="match status" value="1"/>
</dbReference>
<reference evidence="11 12" key="1">
    <citation type="submission" date="2023-06" db="EMBL/GenBank/DDBJ databases">
        <title>Cellulomonas sp. MW4 Whole genome sequence.</title>
        <authorList>
            <person name="Park S."/>
        </authorList>
    </citation>
    <scope>NUCLEOTIDE SEQUENCE [LARGE SCALE GENOMIC DNA]</scope>
    <source>
        <strain evidence="11 12">MW4</strain>
    </source>
</reference>
<dbReference type="Gene3D" id="2.102.10.10">
    <property type="entry name" value="Rieske [2Fe-2S] iron-sulphur domain"/>
    <property type="match status" value="1"/>
</dbReference>
<keyword evidence="5" id="KW-0408">Iron</keyword>
<evidence type="ECO:0000256" key="3">
    <source>
        <dbReference type="ARBA" id="ARBA00022714"/>
    </source>
</evidence>
<evidence type="ECO:0000256" key="4">
    <source>
        <dbReference type="ARBA" id="ARBA00022723"/>
    </source>
</evidence>
<dbReference type="SUPFAM" id="SSF50022">
    <property type="entry name" value="ISP domain"/>
    <property type="match status" value="1"/>
</dbReference>
<dbReference type="PRINTS" id="PR00162">
    <property type="entry name" value="RIESKE"/>
</dbReference>
<evidence type="ECO:0000256" key="1">
    <source>
        <dbReference type="ARBA" id="ARBA00002494"/>
    </source>
</evidence>
<dbReference type="EMBL" id="JAUCGQ010000001">
    <property type="protein sequence ID" value="MDM7854907.1"/>
    <property type="molecule type" value="Genomic_DNA"/>
</dbReference>
<dbReference type="PANTHER" id="PTHR10134">
    <property type="entry name" value="CYTOCHROME B-C1 COMPLEX SUBUNIT RIESKE, MITOCHONDRIAL"/>
    <property type="match status" value="1"/>
</dbReference>
<dbReference type="InterPro" id="IPR017941">
    <property type="entry name" value="Rieske_2Fe-2S"/>
</dbReference>
<dbReference type="PROSITE" id="PS51318">
    <property type="entry name" value="TAT"/>
    <property type="match status" value="1"/>
</dbReference>
<sequence length="167" mass="16184">MPRLTHTPRTEDAAPEDAHSCAGCLDRRQVLQRAGAVGLGAAVVGVLAACGSGSSGGGAGGGGQAKAGADGSLAQVSAVPVGGAVSAKDANGKPIIIAQPEAGTIVAMTAICTHMGCTVVPDGKQLKCPCHSSTYSLTGQNQSGPAPRPLAPVDVHVSNGEVLAGKA</sequence>
<evidence type="ECO:0000256" key="9">
    <source>
        <dbReference type="ARBA" id="ARBA00034078"/>
    </source>
</evidence>
<keyword evidence="4" id="KW-0479">Metal-binding</keyword>
<feature type="domain" description="Rieske" evidence="10">
    <location>
        <begin position="71"/>
        <end position="164"/>
    </location>
</feature>
<evidence type="ECO:0000259" key="10">
    <source>
        <dbReference type="PROSITE" id="PS51296"/>
    </source>
</evidence>
<name>A0ABT7SFF3_9CELL</name>
<accession>A0ABT7SFF3</accession>
<evidence type="ECO:0000313" key="12">
    <source>
        <dbReference type="Proteomes" id="UP001529338"/>
    </source>
</evidence>
<dbReference type="InterPro" id="IPR036922">
    <property type="entry name" value="Rieske_2Fe-2S_sf"/>
</dbReference>
<dbReference type="PROSITE" id="PS51296">
    <property type="entry name" value="RIESKE"/>
    <property type="match status" value="1"/>
</dbReference>
<keyword evidence="3" id="KW-0001">2Fe-2S</keyword>
<protein>
    <recommendedName>
        <fullName evidence="2">Cytochrome bc1 complex Rieske iron-sulfur subunit</fullName>
    </recommendedName>
    <alternativeName>
        <fullName evidence="8">Cytochrome bc1 reductase complex subunit QcrA</fullName>
    </alternativeName>
</protein>
<comment type="function">
    <text evidence="1">Iron-sulfur subunit of the cytochrome bc1 complex, an essential component of the respiratory electron transport chain required for ATP synthesis. The bc1 complex catalyzes the oxidation of menaquinol and the reduction of cytochrome c in the respiratory chain. The bc1 complex operates through a Q-cycle mechanism that couples electron transfer to generation of the proton gradient that drives ATP synthesis.</text>
</comment>
<evidence type="ECO:0000256" key="2">
    <source>
        <dbReference type="ARBA" id="ARBA00015816"/>
    </source>
</evidence>
<evidence type="ECO:0000256" key="5">
    <source>
        <dbReference type="ARBA" id="ARBA00023004"/>
    </source>
</evidence>
<keyword evidence="7" id="KW-1015">Disulfide bond</keyword>
<evidence type="ECO:0000313" key="11">
    <source>
        <dbReference type="EMBL" id="MDM7854907.1"/>
    </source>
</evidence>
<dbReference type="CDD" id="cd03467">
    <property type="entry name" value="Rieske"/>
    <property type="match status" value="1"/>
</dbReference>
<dbReference type="Proteomes" id="UP001529338">
    <property type="component" value="Unassembled WGS sequence"/>
</dbReference>
<evidence type="ECO:0000256" key="6">
    <source>
        <dbReference type="ARBA" id="ARBA00023014"/>
    </source>
</evidence>
<dbReference type="InterPro" id="IPR005805">
    <property type="entry name" value="Rieske_Fe-S_prot_C"/>
</dbReference>
<organism evidence="11 12">
    <name type="scientific">Cellulomonas alba</name>
    <dbReference type="NCBI Taxonomy" id="3053467"/>
    <lineage>
        <taxon>Bacteria</taxon>
        <taxon>Bacillati</taxon>
        <taxon>Actinomycetota</taxon>
        <taxon>Actinomycetes</taxon>
        <taxon>Micrococcales</taxon>
        <taxon>Cellulomonadaceae</taxon>
        <taxon>Cellulomonas</taxon>
    </lineage>
</organism>
<proteinExistence type="predicted"/>
<dbReference type="InterPro" id="IPR014349">
    <property type="entry name" value="Rieske_Fe-S_prot"/>
</dbReference>
<gene>
    <name evidence="11" type="ORF">QRT04_08190</name>
</gene>
<evidence type="ECO:0000256" key="7">
    <source>
        <dbReference type="ARBA" id="ARBA00023157"/>
    </source>
</evidence>
<comment type="caution">
    <text evidence="11">The sequence shown here is derived from an EMBL/GenBank/DDBJ whole genome shotgun (WGS) entry which is preliminary data.</text>
</comment>
<comment type="cofactor">
    <cofactor evidence="9">
        <name>[2Fe-2S] cluster</name>
        <dbReference type="ChEBI" id="CHEBI:190135"/>
    </cofactor>
</comment>
<keyword evidence="12" id="KW-1185">Reference proteome</keyword>
<keyword evidence="6" id="KW-0411">Iron-sulfur</keyword>